<dbReference type="Gene3D" id="2.40.50.140">
    <property type="entry name" value="Nucleic acid-binding proteins"/>
    <property type="match status" value="1"/>
</dbReference>
<proteinExistence type="predicted"/>
<dbReference type="InterPro" id="IPR019844">
    <property type="entry name" value="CSD_CS"/>
</dbReference>
<gene>
    <name evidence="3" type="ORF">RYJ27_10160</name>
</gene>
<dbReference type="PROSITE" id="PS00352">
    <property type="entry name" value="CSD_1"/>
    <property type="match status" value="1"/>
</dbReference>
<dbReference type="KEGG" id="mliy:RYJ27_10160"/>
<dbReference type="InterPro" id="IPR011129">
    <property type="entry name" value="CSD"/>
</dbReference>
<feature type="domain" description="CSD" evidence="2">
    <location>
        <begin position="1"/>
        <end position="64"/>
    </location>
</feature>
<dbReference type="AlphaFoldDB" id="A0AAU0MKD1"/>
<dbReference type="PROSITE" id="PS51857">
    <property type="entry name" value="CSD_2"/>
    <property type="match status" value="1"/>
</dbReference>
<comment type="subcellular location">
    <subcellularLocation>
        <location evidence="1">Cytoplasm</location>
    </subcellularLocation>
</comment>
<dbReference type="EMBL" id="CP137080">
    <property type="protein sequence ID" value="WOQ70987.1"/>
    <property type="molecule type" value="Genomic_DNA"/>
</dbReference>
<protein>
    <submittedName>
        <fullName evidence="3">Cold shock domain-containing protein</fullName>
    </submittedName>
</protein>
<dbReference type="SMART" id="SM00357">
    <property type="entry name" value="CSP"/>
    <property type="match status" value="1"/>
</dbReference>
<name>A0AAU0MKD1_9MICO</name>
<dbReference type="Proteomes" id="UP001329313">
    <property type="component" value="Chromosome"/>
</dbReference>
<dbReference type="Pfam" id="PF00313">
    <property type="entry name" value="CSD"/>
    <property type="match status" value="1"/>
</dbReference>
<dbReference type="RefSeq" id="WP_330172046.1">
    <property type="nucleotide sequence ID" value="NZ_CP137080.1"/>
</dbReference>
<dbReference type="SUPFAM" id="SSF50249">
    <property type="entry name" value="Nucleic acid-binding proteins"/>
    <property type="match status" value="1"/>
</dbReference>
<evidence type="ECO:0000313" key="4">
    <source>
        <dbReference type="Proteomes" id="UP001329313"/>
    </source>
</evidence>
<evidence type="ECO:0000256" key="1">
    <source>
        <dbReference type="RuleBase" id="RU000408"/>
    </source>
</evidence>
<organism evidence="3 4">
    <name type="scientific">Microbacterium limosum</name>
    <dbReference type="NCBI Taxonomy" id="3079935"/>
    <lineage>
        <taxon>Bacteria</taxon>
        <taxon>Bacillati</taxon>
        <taxon>Actinomycetota</taxon>
        <taxon>Actinomycetes</taxon>
        <taxon>Micrococcales</taxon>
        <taxon>Microbacteriaceae</taxon>
        <taxon>Microbacterium</taxon>
    </lineage>
</organism>
<dbReference type="CDD" id="cd04458">
    <property type="entry name" value="CSP_CDS"/>
    <property type="match status" value="1"/>
</dbReference>
<dbReference type="GO" id="GO:0003676">
    <property type="term" value="F:nucleic acid binding"/>
    <property type="evidence" value="ECO:0007669"/>
    <property type="project" value="InterPro"/>
</dbReference>
<keyword evidence="4" id="KW-1185">Reference proteome</keyword>
<dbReference type="GO" id="GO:0005737">
    <property type="term" value="C:cytoplasm"/>
    <property type="evidence" value="ECO:0007669"/>
    <property type="project" value="UniProtKB-SubCell"/>
</dbReference>
<evidence type="ECO:0000259" key="2">
    <source>
        <dbReference type="PROSITE" id="PS51857"/>
    </source>
</evidence>
<accession>A0AAU0MKD1</accession>
<dbReference type="InterPro" id="IPR002059">
    <property type="entry name" value="CSP_DNA-bd"/>
</dbReference>
<sequence length="127" mass="13456">MPTGKVRFYDEEKGFGFITTDDGQDVFLHATALPQGASAPKPGSRVEFGVADGKRGLQALSVRVLEAPPSLSKAKRKPADDMAVIVEDLVALLDGIGGDLRRGRYPSGGHAKKVAAVLRRVADELDA</sequence>
<evidence type="ECO:0000313" key="3">
    <source>
        <dbReference type="EMBL" id="WOQ70987.1"/>
    </source>
</evidence>
<reference evidence="3 4" key="1">
    <citation type="submission" date="2023-10" db="EMBL/GenBank/DDBJ databases">
        <title>Y20.</title>
        <authorList>
            <person name="Zhang G."/>
            <person name="Ding Y."/>
        </authorList>
    </citation>
    <scope>NUCLEOTIDE SEQUENCE [LARGE SCALE GENOMIC DNA]</scope>
    <source>
        <strain evidence="3 4">Y20</strain>
    </source>
</reference>
<dbReference type="InterPro" id="IPR012340">
    <property type="entry name" value="NA-bd_OB-fold"/>
</dbReference>
<dbReference type="PRINTS" id="PR00050">
    <property type="entry name" value="COLDSHOCK"/>
</dbReference>